<comment type="catalytic activity">
    <reaction evidence="16">
        <text>a 3-O-[N-acetyl-alpha-D-galactosaminyl]-L-threonyl-[protein] + CMP-N-acetyl-beta-neuraminate = a 3-O-[N-acetyl-alpha-neuraminosyl-(2-&gt;6)-N-acetyl-alpha-D-galactosaminyl]-L-threonyl-[protein] + CMP + H(+)</text>
        <dbReference type="Rhea" id="RHEA:81643"/>
        <dbReference type="Rhea" id="RHEA-COMP:11689"/>
        <dbReference type="Rhea" id="RHEA-COMP:19720"/>
        <dbReference type="ChEBI" id="CHEBI:15378"/>
        <dbReference type="ChEBI" id="CHEBI:57812"/>
        <dbReference type="ChEBI" id="CHEBI:60377"/>
        <dbReference type="ChEBI" id="CHEBI:87075"/>
        <dbReference type="ChEBI" id="CHEBI:231970"/>
    </reaction>
    <physiologicalReaction direction="left-to-right" evidence="16">
        <dbReference type="Rhea" id="RHEA:81644"/>
    </physiologicalReaction>
</comment>
<evidence type="ECO:0000256" key="3">
    <source>
        <dbReference type="ARBA" id="ARBA00006003"/>
    </source>
</evidence>
<name>A0A3Q0STE0_AMPCI</name>
<dbReference type="GO" id="GO:0000139">
    <property type="term" value="C:Golgi membrane"/>
    <property type="evidence" value="ECO:0007669"/>
    <property type="project" value="UniProtKB-SubCell"/>
</dbReference>
<evidence type="ECO:0000256" key="14">
    <source>
        <dbReference type="ARBA" id="ARBA00039109"/>
    </source>
</evidence>
<evidence type="ECO:0000256" key="13">
    <source>
        <dbReference type="ARBA" id="ARBA00036348"/>
    </source>
</evidence>
<evidence type="ECO:0000256" key="15">
    <source>
        <dbReference type="ARBA" id="ARBA00050664"/>
    </source>
</evidence>
<sequence>FKLLHPAFISYVTHFLSSPLLVDVRTRKLYMPSTGALMLMTALHTCDQLQVSAFGFLTRNYASFSDHYYDSVWRPLKFYANHDLQMEGRLWEELHRQSIIML</sequence>
<reference evidence="17" key="1">
    <citation type="submission" date="2025-08" db="UniProtKB">
        <authorList>
            <consortium name="Ensembl"/>
        </authorList>
    </citation>
    <scope>IDENTIFICATION</scope>
</reference>
<dbReference type="GO" id="GO:0006493">
    <property type="term" value="P:protein O-linked glycosylation"/>
    <property type="evidence" value="ECO:0007669"/>
    <property type="project" value="TreeGrafter"/>
</dbReference>
<keyword evidence="5" id="KW-0808">Transferase</keyword>
<keyword evidence="8" id="KW-1133">Transmembrane helix</keyword>
<dbReference type="Proteomes" id="UP000261340">
    <property type="component" value="Unplaced"/>
</dbReference>
<organism evidence="17 18">
    <name type="scientific">Amphilophus citrinellus</name>
    <name type="common">Midas cichlid</name>
    <name type="synonym">Cichlasoma citrinellum</name>
    <dbReference type="NCBI Taxonomy" id="61819"/>
    <lineage>
        <taxon>Eukaryota</taxon>
        <taxon>Metazoa</taxon>
        <taxon>Chordata</taxon>
        <taxon>Craniata</taxon>
        <taxon>Vertebrata</taxon>
        <taxon>Euteleostomi</taxon>
        <taxon>Actinopterygii</taxon>
        <taxon>Neopterygii</taxon>
        <taxon>Teleostei</taxon>
        <taxon>Neoteleostei</taxon>
        <taxon>Acanthomorphata</taxon>
        <taxon>Ovalentaria</taxon>
        <taxon>Cichlomorphae</taxon>
        <taxon>Cichliformes</taxon>
        <taxon>Cichlidae</taxon>
        <taxon>New World cichlids</taxon>
        <taxon>Cichlasomatinae</taxon>
        <taxon>Heroini</taxon>
        <taxon>Amphilophus</taxon>
    </lineage>
</organism>
<evidence type="ECO:0000313" key="17">
    <source>
        <dbReference type="Ensembl" id="ENSACIP00000026032.1"/>
    </source>
</evidence>
<dbReference type="AlphaFoldDB" id="A0A3Q0STE0"/>
<dbReference type="InterPro" id="IPR001675">
    <property type="entry name" value="Glyco_trans_29"/>
</dbReference>
<keyword evidence="18" id="KW-1185">Reference proteome</keyword>
<reference evidence="17" key="2">
    <citation type="submission" date="2025-09" db="UniProtKB">
        <authorList>
            <consortium name="Ensembl"/>
        </authorList>
    </citation>
    <scope>IDENTIFICATION</scope>
</reference>
<evidence type="ECO:0000256" key="7">
    <source>
        <dbReference type="ARBA" id="ARBA00022968"/>
    </source>
</evidence>
<evidence type="ECO:0000256" key="16">
    <source>
        <dbReference type="ARBA" id="ARBA00052285"/>
    </source>
</evidence>
<dbReference type="EC" id="2.4.3.3" evidence="14"/>
<dbReference type="InterPro" id="IPR038578">
    <property type="entry name" value="GT29-like_sf"/>
</dbReference>
<dbReference type="GeneTree" id="ENSGT00940000160433"/>
<dbReference type="PANTHER" id="PTHR45941">
    <property type="entry name" value="ALPHA-N-ACETYLGALACTOSAMINIDE ALPHA-2,6-SIALYLTRANSFERASE 2-LIKE-RELATED"/>
    <property type="match status" value="1"/>
</dbReference>
<dbReference type="Ensembl" id="ENSACIT00000026719.1">
    <property type="protein sequence ID" value="ENSACIP00000026032.1"/>
    <property type="gene ID" value="ENSACIG00000020178.1"/>
</dbReference>
<dbReference type="PANTHER" id="PTHR45941:SF5">
    <property type="entry name" value="ALPHA-N-ACETYLGALACTOSAMINIDE ALPHA-2,6-SIALYLTRANSFERASE 2"/>
    <property type="match status" value="1"/>
</dbReference>
<evidence type="ECO:0000256" key="10">
    <source>
        <dbReference type="ARBA" id="ARBA00023136"/>
    </source>
</evidence>
<keyword evidence="10" id="KW-0472">Membrane</keyword>
<comment type="subcellular location">
    <subcellularLocation>
        <location evidence="1">Golgi apparatus membrane</location>
        <topology evidence="1">Single-pass type II membrane protein</topology>
    </subcellularLocation>
</comment>
<dbReference type="Gene3D" id="3.90.1480.20">
    <property type="entry name" value="Glycosyl transferase family 29"/>
    <property type="match status" value="1"/>
</dbReference>
<evidence type="ECO:0000256" key="9">
    <source>
        <dbReference type="ARBA" id="ARBA00023034"/>
    </source>
</evidence>
<comment type="pathway">
    <text evidence="2">Protein modification; protein glycosylation.</text>
</comment>
<keyword evidence="6" id="KW-0812">Transmembrane</keyword>
<protein>
    <recommendedName>
        <fullName evidence="14">alpha-N-acetylgalactosaminide alpha-2,6-sialyltransferase</fullName>
        <ecNumber evidence="14">2.4.3.3</ecNumber>
    </recommendedName>
</protein>
<dbReference type="Pfam" id="PF00777">
    <property type="entry name" value="Glyco_transf_29"/>
    <property type="match status" value="1"/>
</dbReference>
<accession>A0A3Q0STE0</accession>
<evidence type="ECO:0000256" key="12">
    <source>
        <dbReference type="ARBA" id="ARBA00023180"/>
    </source>
</evidence>
<evidence type="ECO:0000313" key="18">
    <source>
        <dbReference type="Proteomes" id="UP000261340"/>
    </source>
</evidence>
<evidence type="ECO:0000256" key="1">
    <source>
        <dbReference type="ARBA" id="ARBA00004323"/>
    </source>
</evidence>
<dbReference type="GO" id="GO:0001665">
    <property type="term" value="F:alpha-N-acetylgalactosaminide alpha-2,6-sialyltransferase activity"/>
    <property type="evidence" value="ECO:0007669"/>
    <property type="project" value="UniProtKB-EC"/>
</dbReference>
<evidence type="ECO:0000256" key="4">
    <source>
        <dbReference type="ARBA" id="ARBA00022676"/>
    </source>
</evidence>
<keyword evidence="9" id="KW-0333">Golgi apparatus</keyword>
<evidence type="ECO:0000256" key="11">
    <source>
        <dbReference type="ARBA" id="ARBA00023157"/>
    </source>
</evidence>
<keyword evidence="4" id="KW-0328">Glycosyltransferase</keyword>
<comment type="catalytic activity">
    <reaction evidence="15">
        <text>a 3-O-[N-acetyl-alpha-neuraminyl-(2-&gt;3)-beta-D-galactosyl-(1-&gt;3)-N-acetyl-alpha-D-galactosaminyl]-L-threonyl-[protein] + CMP-N-acetyl-beta-neuraminate = a 3-O-{alpha-Neu5Ac-(2-&gt;3)-beta-D-Gal-(1-&gt;3)-[alpha-Neu5Ac-(2-&gt;6)]-alpha-D-GalNAc}-L-threonyl-[protein] + CMP + H(+)</text>
        <dbReference type="Rhea" id="RHEA:81659"/>
        <dbReference type="Rhea" id="RHEA-COMP:14417"/>
        <dbReference type="Rhea" id="RHEA-COMP:16763"/>
        <dbReference type="ChEBI" id="CHEBI:15378"/>
        <dbReference type="ChEBI" id="CHEBI:57812"/>
        <dbReference type="ChEBI" id="CHEBI:60377"/>
        <dbReference type="ChEBI" id="CHEBI:139598"/>
        <dbReference type="ChEBI" id="CHEBI:156398"/>
    </reaction>
    <physiologicalReaction direction="left-to-right" evidence="15">
        <dbReference type="Rhea" id="RHEA:81660"/>
    </physiologicalReaction>
</comment>
<proteinExistence type="inferred from homology"/>
<dbReference type="OMA" id="FERILWK"/>
<keyword evidence="12" id="KW-0325">Glycoprotein</keyword>
<comment type="catalytic activity">
    <reaction evidence="13">
        <text>a beta-D-galactosyl-(1-&gt;3)-N-acetyl-alpha-D-galactosaminyl derivative + CMP-N-acetyl-beta-neuraminate = a beta-D-galactosyl-(1-&gt;3)-[N-acetyl-alpha-neuraminyl-(2-&gt;6)]-N-acetyl-alpha-D-galactosaminyl derivative + CMP + H(+)</text>
        <dbReference type="Rhea" id="RHEA:11136"/>
        <dbReference type="ChEBI" id="CHEBI:15378"/>
        <dbReference type="ChEBI" id="CHEBI:57812"/>
        <dbReference type="ChEBI" id="CHEBI:60377"/>
        <dbReference type="ChEBI" id="CHEBI:133470"/>
        <dbReference type="ChEBI" id="CHEBI:140764"/>
        <dbReference type="EC" id="2.4.3.3"/>
    </reaction>
    <physiologicalReaction direction="left-to-right" evidence="13">
        <dbReference type="Rhea" id="RHEA:11137"/>
    </physiologicalReaction>
</comment>
<keyword evidence="7" id="KW-0735">Signal-anchor</keyword>
<comment type="similarity">
    <text evidence="3">Belongs to the glycosyltransferase 29 family.</text>
</comment>
<evidence type="ECO:0000256" key="2">
    <source>
        <dbReference type="ARBA" id="ARBA00004922"/>
    </source>
</evidence>
<evidence type="ECO:0000256" key="6">
    <source>
        <dbReference type="ARBA" id="ARBA00022692"/>
    </source>
</evidence>
<dbReference type="STRING" id="61819.ENSACIP00000026032"/>
<evidence type="ECO:0000256" key="5">
    <source>
        <dbReference type="ARBA" id="ARBA00022679"/>
    </source>
</evidence>
<keyword evidence="11" id="KW-1015">Disulfide bond</keyword>
<evidence type="ECO:0000256" key="8">
    <source>
        <dbReference type="ARBA" id="ARBA00022989"/>
    </source>
</evidence>